<dbReference type="Proteomes" id="UP001218218">
    <property type="component" value="Unassembled WGS sequence"/>
</dbReference>
<gene>
    <name evidence="1" type="ORF">DFH08DRAFT_960559</name>
</gene>
<keyword evidence="2" id="KW-1185">Reference proteome</keyword>
<evidence type="ECO:0000313" key="2">
    <source>
        <dbReference type="Proteomes" id="UP001218218"/>
    </source>
</evidence>
<protein>
    <submittedName>
        <fullName evidence="1">Uncharacterized protein</fullName>
    </submittedName>
</protein>
<sequence length="129" mass="13201">MSSVYAPAPLRAATAASGASLLPTPLAGPLFSRFPTFAVGCGLISIEKTHAATDPAGLRVSIHRDAASCIDSQSITASPGCIELELNGTSSPSSDIHLAVPLAEVSSFGAMMYHVVPTNINPTYDSPSM</sequence>
<proteinExistence type="predicted"/>
<accession>A0AAD7A0R7</accession>
<dbReference type="EMBL" id="JARIHO010000019">
    <property type="protein sequence ID" value="KAJ7347210.1"/>
    <property type="molecule type" value="Genomic_DNA"/>
</dbReference>
<comment type="caution">
    <text evidence="1">The sequence shown here is derived from an EMBL/GenBank/DDBJ whole genome shotgun (WGS) entry which is preliminary data.</text>
</comment>
<reference evidence="1" key="1">
    <citation type="submission" date="2023-03" db="EMBL/GenBank/DDBJ databases">
        <title>Massive genome expansion in bonnet fungi (Mycena s.s.) driven by repeated elements and novel gene families across ecological guilds.</title>
        <authorList>
            <consortium name="Lawrence Berkeley National Laboratory"/>
            <person name="Harder C.B."/>
            <person name="Miyauchi S."/>
            <person name="Viragh M."/>
            <person name="Kuo A."/>
            <person name="Thoen E."/>
            <person name="Andreopoulos B."/>
            <person name="Lu D."/>
            <person name="Skrede I."/>
            <person name="Drula E."/>
            <person name="Henrissat B."/>
            <person name="Morin E."/>
            <person name="Kohler A."/>
            <person name="Barry K."/>
            <person name="LaButti K."/>
            <person name="Morin E."/>
            <person name="Salamov A."/>
            <person name="Lipzen A."/>
            <person name="Mereny Z."/>
            <person name="Hegedus B."/>
            <person name="Baldrian P."/>
            <person name="Stursova M."/>
            <person name="Weitz H."/>
            <person name="Taylor A."/>
            <person name="Grigoriev I.V."/>
            <person name="Nagy L.G."/>
            <person name="Martin F."/>
            <person name="Kauserud H."/>
        </authorList>
    </citation>
    <scope>NUCLEOTIDE SEQUENCE</scope>
    <source>
        <strain evidence="1">CBHHK002</strain>
    </source>
</reference>
<dbReference type="AlphaFoldDB" id="A0AAD7A0R7"/>
<name>A0AAD7A0R7_9AGAR</name>
<evidence type="ECO:0000313" key="1">
    <source>
        <dbReference type="EMBL" id="KAJ7347210.1"/>
    </source>
</evidence>
<organism evidence="1 2">
    <name type="scientific">Mycena albidolilacea</name>
    <dbReference type="NCBI Taxonomy" id="1033008"/>
    <lineage>
        <taxon>Eukaryota</taxon>
        <taxon>Fungi</taxon>
        <taxon>Dikarya</taxon>
        <taxon>Basidiomycota</taxon>
        <taxon>Agaricomycotina</taxon>
        <taxon>Agaricomycetes</taxon>
        <taxon>Agaricomycetidae</taxon>
        <taxon>Agaricales</taxon>
        <taxon>Marasmiineae</taxon>
        <taxon>Mycenaceae</taxon>
        <taxon>Mycena</taxon>
    </lineage>
</organism>